<comment type="caution">
    <text evidence="1">The sequence shown here is derived from an EMBL/GenBank/DDBJ whole genome shotgun (WGS) entry which is preliminary data.</text>
</comment>
<keyword evidence="2" id="KW-1185">Reference proteome</keyword>
<dbReference type="AlphaFoldDB" id="A0AAD5MZM3"/>
<gene>
    <name evidence="1" type="ORF">KIN20_014482</name>
</gene>
<proteinExistence type="predicted"/>
<name>A0AAD5MZM3_PARTN</name>
<sequence>MIVGWIGWGSPMYSIPPDPYNAANAYAMSGALTDPAISGLCVDTNMQCSIWASTGIAPGSGAGLGYGVGMGLGYGELGLNPLMGRSIYEQGLLRSPTKSTIYPKSAIRNKLLPSNTYSPKTD</sequence>
<reference evidence="1" key="1">
    <citation type="submission" date="2021-06" db="EMBL/GenBank/DDBJ databases">
        <title>Parelaphostrongylus tenuis whole genome reference sequence.</title>
        <authorList>
            <person name="Garwood T.J."/>
            <person name="Larsen P.A."/>
            <person name="Fountain-Jones N.M."/>
            <person name="Garbe J.R."/>
            <person name="Macchietto M.G."/>
            <person name="Kania S.A."/>
            <person name="Gerhold R.W."/>
            <person name="Richards J.E."/>
            <person name="Wolf T.M."/>
        </authorList>
    </citation>
    <scope>NUCLEOTIDE SEQUENCE</scope>
    <source>
        <strain evidence="1">MNPRO001-30</strain>
        <tissue evidence="1">Meninges</tissue>
    </source>
</reference>
<protein>
    <submittedName>
        <fullName evidence="1">Uncharacterized protein</fullName>
    </submittedName>
</protein>
<evidence type="ECO:0000313" key="2">
    <source>
        <dbReference type="Proteomes" id="UP001196413"/>
    </source>
</evidence>
<evidence type="ECO:0000313" key="1">
    <source>
        <dbReference type="EMBL" id="KAJ1356734.1"/>
    </source>
</evidence>
<dbReference type="EMBL" id="JAHQIW010002869">
    <property type="protein sequence ID" value="KAJ1356734.1"/>
    <property type="molecule type" value="Genomic_DNA"/>
</dbReference>
<dbReference type="Proteomes" id="UP001196413">
    <property type="component" value="Unassembled WGS sequence"/>
</dbReference>
<organism evidence="1 2">
    <name type="scientific">Parelaphostrongylus tenuis</name>
    <name type="common">Meningeal worm</name>
    <dbReference type="NCBI Taxonomy" id="148309"/>
    <lineage>
        <taxon>Eukaryota</taxon>
        <taxon>Metazoa</taxon>
        <taxon>Ecdysozoa</taxon>
        <taxon>Nematoda</taxon>
        <taxon>Chromadorea</taxon>
        <taxon>Rhabditida</taxon>
        <taxon>Rhabditina</taxon>
        <taxon>Rhabditomorpha</taxon>
        <taxon>Strongyloidea</taxon>
        <taxon>Metastrongylidae</taxon>
        <taxon>Parelaphostrongylus</taxon>
    </lineage>
</organism>
<accession>A0AAD5MZM3</accession>